<dbReference type="Proteomes" id="UP001189624">
    <property type="component" value="Chromosome 5"/>
</dbReference>
<evidence type="ECO:0000313" key="3">
    <source>
        <dbReference type="Proteomes" id="UP001189624"/>
    </source>
</evidence>
<reference evidence="2" key="1">
    <citation type="submission" date="2023-10" db="EMBL/GenBank/DDBJ databases">
        <authorList>
            <person name="Domelevo Entfellner J.-B."/>
        </authorList>
    </citation>
    <scope>NUCLEOTIDE SEQUENCE</scope>
</reference>
<accession>A0AA86T002</accession>
<name>A0AA86T002_9FABA</name>
<dbReference type="EMBL" id="OY731402">
    <property type="protein sequence ID" value="CAJ1957151.1"/>
    <property type="molecule type" value="Genomic_DNA"/>
</dbReference>
<dbReference type="Gramene" id="rna-AYBTSS11_LOCUS17045">
    <property type="protein sequence ID" value="CAJ1957151.1"/>
    <property type="gene ID" value="gene-AYBTSS11_LOCUS17045"/>
</dbReference>
<evidence type="ECO:0000256" key="1">
    <source>
        <dbReference type="SAM" id="MobiDB-lite"/>
    </source>
</evidence>
<dbReference type="AlphaFoldDB" id="A0AA86T002"/>
<gene>
    <name evidence="2" type="ORF">AYBTSS11_LOCUS17045</name>
</gene>
<sequence length="207" mass="23253">MEERIAARERDEWHKREDLQGATTKREEDGESKREWWRTDTRQVGAATSYMVAKLQPPNQLIKRRKMPEGGGDDLSFVVTRDLRSLSVHAPSCGAGAVLSKSEHDVSNSHGINLSHTPPSITFLLLLDSDGLDWMDEMAKWGHSFAISLMKPLSVPFLTISSLTKEYLHISSRTHAYSIATTPSYITLSLSISLSSYVDHDEDPVRE</sequence>
<organism evidence="2 3">
    <name type="scientific">Sphenostylis stenocarpa</name>
    <dbReference type="NCBI Taxonomy" id="92480"/>
    <lineage>
        <taxon>Eukaryota</taxon>
        <taxon>Viridiplantae</taxon>
        <taxon>Streptophyta</taxon>
        <taxon>Embryophyta</taxon>
        <taxon>Tracheophyta</taxon>
        <taxon>Spermatophyta</taxon>
        <taxon>Magnoliopsida</taxon>
        <taxon>eudicotyledons</taxon>
        <taxon>Gunneridae</taxon>
        <taxon>Pentapetalae</taxon>
        <taxon>rosids</taxon>
        <taxon>fabids</taxon>
        <taxon>Fabales</taxon>
        <taxon>Fabaceae</taxon>
        <taxon>Papilionoideae</taxon>
        <taxon>50 kb inversion clade</taxon>
        <taxon>NPAAA clade</taxon>
        <taxon>indigoferoid/millettioid clade</taxon>
        <taxon>Phaseoleae</taxon>
        <taxon>Sphenostylis</taxon>
    </lineage>
</organism>
<keyword evidence="3" id="KW-1185">Reference proteome</keyword>
<proteinExistence type="predicted"/>
<protein>
    <submittedName>
        <fullName evidence="2">Uncharacterized protein</fullName>
    </submittedName>
</protein>
<feature type="region of interest" description="Disordered" evidence="1">
    <location>
        <begin position="1"/>
        <end position="35"/>
    </location>
</feature>
<evidence type="ECO:0000313" key="2">
    <source>
        <dbReference type="EMBL" id="CAJ1957151.1"/>
    </source>
</evidence>